<dbReference type="Pfam" id="PF00188">
    <property type="entry name" value="CAP"/>
    <property type="match status" value="1"/>
</dbReference>
<dbReference type="EMBL" id="JANUGU010000012">
    <property type="protein sequence ID" value="MCS0661025.1"/>
    <property type="molecule type" value="Genomic_DNA"/>
</dbReference>
<feature type="domain" description="SCP" evidence="2">
    <location>
        <begin position="160"/>
        <end position="287"/>
    </location>
</feature>
<dbReference type="RefSeq" id="WP_258814223.1">
    <property type="nucleotide sequence ID" value="NZ_JANUGU010000012.1"/>
</dbReference>
<protein>
    <submittedName>
        <fullName evidence="3">CAP domain-containing protein</fullName>
    </submittedName>
</protein>
<comment type="caution">
    <text evidence="3">The sequence shown here is derived from an EMBL/GenBank/DDBJ whole genome shotgun (WGS) entry which is preliminary data.</text>
</comment>
<evidence type="ECO:0000259" key="2">
    <source>
        <dbReference type="Pfam" id="PF00188"/>
    </source>
</evidence>
<dbReference type="PANTHER" id="PTHR31157">
    <property type="entry name" value="SCP DOMAIN-CONTAINING PROTEIN"/>
    <property type="match status" value="1"/>
</dbReference>
<evidence type="ECO:0000256" key="1">
    <source>
        <dbReference type="SAM" id="SignalP"/>
    </source>
</evidence>
<dbReference type="Proteomes" id="UP001204621">
    <property type="component" value="Unassembled WGS sequence"/>
</dbReference>
<dbReference type="SUPFAM" id="SSF55797">
    <property type="entry name" value="PR-1-like"/>
    <property type="match status" value="1"/>
</dbReference>
<organism evidence="3 4">
    <name type="scientific">Massilia terrae</name>
    <dbReference type="NCBI Taxonomy" id="1811224"/>
    <lineage>
        <taxon>Bacteria</taxon>
        <taxon>Pseudomonadati</taxon>
        <taxon>Pseudomonadota</taxon>
        <taxon>Betaproteobacteria</taxon>
        <taxon>Burkholderiales</taxon>
        <taxon>Oxalobacteraceae</taxon>
        <taxon>Telluria group</taxon>
        <taxon>Massilia</taxon>
    </lineage>
</organism>
<evidence type="ECO:0000313" key="4">
    <source>
        <dbReference type="Proteomes" id="UP001204621"/>
    </source>
</evidence>
<keyword evidence="4" id="KW-1185">Reference proteome</keyword>
<dbReference type="Gene3D" id="3.40.33.10">
    <property type="entry name" value="CAP"/>
    <property type="match status" value="1"/>
</dbReference>
<gene>
    <name evidence="3" type="ORF">NX778_23395</name>
</gene>
<dbReference type="CDD" id="cd05379">
    <property type="entry name" value="CAP_bacterial"/>
    <property type="match status" value="1"/>
</dbReference>
<keyword evidence="1" id="KW-0732">Signal</keyword>
<feature type="signal peptide" evidence="1">
    <location>
        <begin position="1"/>
        <end position="28"/>
    </location>
</feature>
<name>A0ABT2D6N0_9BURK</name>
<reference evidence="3 4" key="1">
    <citation type="submission" date="2022-08" db="EMBL/GenBank/DDBJ databases">
        <title>Reclassification of Massilia species as members of the genera Telluria, Duganella, Pseudoduganella, Mokoshia gen. nov. and Zemynaea gen. nov. using orthogonal and non-orthogonal genome-based approaches.</title>
        <authorList>
            <person name="Bowman J.P."/>
        </authorList>
    </citation>
    <scope>NUCLEOTIDE SEQUENCE [LARGE SCALE GENOMIC DNA]</scope>
    <source>
        <strain evidence="3 4">JCM 31606</strain>
    </source>
</reference>
<dbReference type="InterPro" id="IPR035940">
    <property type="entry name" value="CAP_sf"/>
</dbReference>
<evidence type="ECO:0000313" key="3">
    <source>
        <dbReference type="EMBL" id="MCS0661025.1"/>
    </source>
</evidence>
<sequence>MYLRLPRLKLHHLAAALMTGLPATALHAQPAVDAGNLVRLVNAYRAAPGICQGRPKRAAAPLQPERALSRIRISTGTFLEQSLEDSGYPVERAQAISVTGPADADSAFAQIEQRYCAVLLDRGFSAVGAQRNGDEWQLVLARPLPPVRFSGQEDAGQRILELVNAARAAGQMCGSEHFDPAPPLRWNPMLAAAALEHSKDMALHRYFEHRGSDGTVVGDRVSKAGYSWRRVGENIASGTRTPEEAVQGWLDSPGHCANVMGPFSEMGTGYALNPKRKTGTAYWTQVFANPR</sequence>
<proteinExistence type="predicted"/>
<feature type="chain" id="PRO_5046074568" evidence="1">
    <location>
        <begin position="29"/>
        <end position="291"/>
    </location>
</feature>
<accession>A0ABT2D6N0</accession>
<dbReference type="InterPro" id="IPR014044">
    <property type="entry name" value="CAP_dom"/>
</dbReference>
<dbReference type="PANTHER" id="PTHR31157:SF1">
    <property type="entry name" value="SCP DOMAIN-CONTAINING PROTEIN"/>
    <property type="match status" value="1"/>
</dbReference>